<proteinExistence type="predicted"/>
<gene>
    <name evidence="3" type="ORF">RchiOBHm_Chr4g0418511</name>
</gene>
<comment type="caution">
    <text evidence="3">The sequence shown here is derived from an EMBL/GenBank/DDBJ whole genome shotgun (WGS) entry which is preliminary data.</text>
</comment>
<dbReference type="EMBL" id="PDCK01000042">
    <property type="protein sequence ID" value="PRQ38849.1"/>
    <property type="molecule type" value="Genomic_DNA"/>
</dbReference>
<feature type="transmembrane region" description="Helical" evidence="2">
    <location>
        <begin position="24"/>
        <end position="41"/>
    </location>
</feature>
<keyword evidence="2" id="KW-0472">Membrane</keyword>
<dbReference type="Gramene" id="PRQ38849">
    <property type="protein sequence ID" value="PRQ38849"/>
    <property type="gene ID" value="RchiOBHm_Chr4g0418511"/>
</dbReference>
<dbReference type="InterPro" id="IPR039926">
    <property type="entry name" value="Egg_app_1"/>
</dbReference>
<evidence type="ECO:0000313" key="4">
    <source>
        <dbReference type="Proteomes" id="UP000238479"/>
    </source>
</evidence>
<dbReference type="Proteomes" id="UP000238479">
    <property type="component" value="Chromosome 4"/>
</dbReference>
<reference evidence="3 4" key="1">
    <citation type="journal article" date="2018" name="Nat. Genet.">
        <title>The Rosa genome provides new insights in the design of modern roses.</title>
        <authorList>
            <person name="Bendahmane M."/>
        </authorList>
    </citation>
    <scope>NUCLEOTIDE SEQUENCE [LARGE SCALE GENOMIC DNA]</scope>
    <source>
        <strain evidence="4">cv. Old Blush</strain>
    </source>
</reference>
<name>A0A2P6QXL3_ROSCH</name>
<keyword evidence="2" id="KW-1133">Transmembrane helix</keyword>
<sequence length="82" mass="8872">MGANESRKSSGQGENGGAPSGNPWFIAGLAAVALGAAKLVLDSASSEKQRKTMKAPGGNERIYRDDFERDPKQYFQDKRARK</sequence>
<feature type="compositionally biased region" description="Basic and acidic residues" evidence="1">
    <location>
        <begin position="61"/>
        <end position="82"/>
    </location>
</feature>
<protein>
    <submittedName>
        <fullName evidence="3">Uncharacterized protein</fullName>
    </submittedName>
</protein>
<keyword evidence="4" id="KW-1185">Reference proteome</keyword>
<evidence type="ECO:0000256" key="1">
    <source>
        <dbReference type="SAM" id="MobiDB-lite"/>
    </source>
</evidence>
<accession>A0A2P6QXL3</accession>
<evidence type="ECO:0000256" key="2">
    <source>
        <dbReference type="SAM" id="Phobius"/>
    </source>
</evidence>
<dbReference type="PANTHER" id="PTHR33333">
    <property type="entry name" value="ERYTHROCYTE MEMBRANE PROTEIN 1-LIKE"/>
    <property type="match status" value="1"/>
</dbReference>
<feature type="region of interest" description="Disordered" evidence="1">
    <location>
        <begin position="43"/>
        <end position="82"/>
    </location>
</feature>
<keyword evidence="2" id="KW-0812">Transmembrane</keyword>
<dbReference type="AlphaFoldDB" id="A0A2P6QXL3"/>
<dbReference type="PANTHER" id="PTHR33333:SF32">
    <property type="entry name" value="PSAD1"/>
    <property type="match status" value="1"/>
</dbReference>
<feature type="region of interest" description="Disordered" evidence="1">
    <location>
        <begin position="1"/>
        <end position="22"/>
    </location>
</feature>
<organism evidence="3 4">
    <name type="scientific">Rosa chinensis</name>
    <name type="common">China rose</name>
    <dbReference type="NCBI Taxonomy" id="74649"/>
    <lineage>
        <taxon>Eukaryota</taxon>
        <taxon>Viridiplantae</taxon>
        <taxon>Streptophyta</taxon>
        <taxon>Embryophyta</taxon>
        <taxon>Tracheophyta</taxon>
        <taxon>Spermatophyta</taxon>
        <taxon>Magnoliopsida</taxon>
        <taxon>eudicotyledons</taxon>
        <taxon>Gunneridae</taxon>
        <taxon>Pentapetalae</taxon>
        <taxon>rosids</taxon>
        <taxon>fabids</taxon>
        <taxon>Rosales</taxon>
        <taxon>Rosaceae</taxon>
        <taxon>Rosoideae</taxon>
        <taxon>Rosoideae incertae sedis</taxon>
        <taxon>Rosa</taxon>
    </lineage>
</organism>
<evidence type="ECO:0000313" key="3">
    <source>
        <dbReference type="EMBL" id="PRQ38849.1"/>
    </source>
</evidence>